<dbReference type="AlphaFoldDB" id="A0AA36FT88"/>
<organism evidence="1 2">
    <name type="scientific">Mesorhabditis spiculigera</name>
    <dbReference type="NCBI Taxonomy" id="96644"/>
    <lineage>
        <taxon>Eukaryota</taxon>
        <taxon>Metazoa</taxon>
        <taxon>Ecdysozoa</taxon>
        <taxon>Nematoda</taxon>
        <taxon>Chromadorea</taxon>
        <taxon>Rhabditida</taxon>
        <taxon>Rhabditina</taxon>
        <taxon>Rhabditomorpha</taxon>
        <taxon>Rhabditoidea</taxon>
        <taxon>Rhabditidae</taxon>
        <taxon>Mesorhabditinae</taxon>
        <taxon>Mesorhabditis</taxon>
    </lineage>
</organism>
<evidence type="ECO:0000313" key="1">
    <source>
        <dbReference type="EMBL" id="CAJ0566424.1"/>
    </source>
</evidence>
<evidence type="ECO:0000313" key="2">
    <source>
        <dbReference type="Proteomes" id="UP001177023"/>
    </source>
</evidence>
<proteinExistence type="predicted"/>
<feature type="non-terminal residue" evidence="1">
    <location>
        <position position="1"/>
    </location>
</feature>
<gene>
    <name evidence="1" type="ORF">MSPICULIGERA_LOCUS5028</name>
</gene>
<dbReference type="Proteomes" id="UP001177023">
    <property type="component" value="Unassembled WGS sequence"/>
</dbReference>
<name>A0AA36FT88_9BILA</name>
<keyword evidence="2" id="KW-1185">Reference proteome</keyword>
<protein>
    <submittedName>
        <fullName evidence="1">Uncharacterized protein</fullName>
    </submittedName>
</protein>
<accession>A0AA36FT88</accession>
<dbReference type="EMBL" id="CATQJA010001237">
    <property type="protein sequence ID" value="CAJ0566424.1"/>
    <property type="molecule type" value="Genomic_DNA"/>
</dbReference>
<comment type="caution">
    <text evidence="1">The sequence shown here is derived from an EMBL/GenBank/DDBJ whole genome shotgun (WGS) entry which is preliminary data.</text>
</comment>
<sequence>MDLRGHLSQHRINDSPYVCKVRSCEFRASQRMNLFDHYSQMHRDTTLLCWNVKATKNAWQTSTSSKLQIHPEQKRLILALLFEKKAECFPRNFANRHVSDCAASIYSQEKVKIPNEEEGLVFSFSNEDIKHLPRCTNAVKIDITFKQCKDKFQAVPAIKKSVKLIDAKREGQAKLQMQQNKGHLQQSGKPSPSFSLIVDISKHPMHMATDLSQKIEAIWMGQGGQRGGRFDILQAIRSPVVQAALKHLEVVPTHRPDARSFTIGSFAGSANEVNDFVNQLVTRGAARGLALDDKPVKLHIGPEELEQNMIAAREGLDSS</sequence>
<reference evidence="1" key="1">
    <citation type="submission" date="2023-06" db="EMBL/GenBank/DDBJ databases">
        <authorList>
            <person name="Delattre M."/>
        </authorList>
    </citation>
    <scope>NUCLEOTIDE SEQUENCE</scope>
    <source>
        <strain evidence="1">AF72</strain>
    </source>
</reference>